<keyword evidence="1" id="KW-1133">Transmembrane helix</keyword>
<keyword evidence="1" id="KW-0472">Membrane</keyword>
<gene>
    <name evidence="2" type="ORF">GCM10023171_37430</name>
</gene>
<protein>
    <recommendedName>
        <fullName evidence="4">DUF4282 domain-containing protein</fullName>
    </recommendedName>
</protein>
<proteinExistence type="predicted"/>
<evidence type="ECO:0000313" key="3">
    <source>
        <dbReference type="Proteomes" id="UP001500731"/>
    </source>
</evidence>
<organism evidence="2 3">
    <name type="scientific">Microbacterium panaciterrae</name>
    <dbReference type="NCBI Taxonomy" id="985759"/>
    <lineage>
        <taxon>Bacteria</taxon>
        <taxon>Bacillati</taxon>
        <taxon>Actinomycetota</taxon>
        <taxon>Actinomycetes</taxon>
        <taxon>Micrococcales</taxon>
        <taxon>Microbacteriaceae</taxon>
        <taxon>Microbacterium</taxon>
    </lineage>
</organism>
<name>A0ABP8PTV0_9MICO</name>
<accession>A0ABP8PTV0</accession>
<evidence type="ECO:0000256" key="1">
    <source>
        <dbReference type="SAM" id="Phobius"/>
    </source>
</evidence>
<sequence>MFNRYADHVAYLFEPRSWARHIGVLVYSVILWAVLAAIFAVLFFGVDLAGKDLWAATAPEAAFGAKGIVALLYTGLFLAFVVTAFLGALEVIIWAIASTLRIRRVRTRVLRWVAKFQIRSARAYERSTAS</sequence>
<evidence type="ECO:0000313" key="2">
    <source>
        <dbReference type="EMBL" id="GAA4492391.1"/>
    </source>
</evidence>
<feature type="transmembrane region" description="Helical" evidence="1">
    <location>
        <begin position="70"/>
        <end position="97"/>
    </location>
</feature>
<dbReference type="EMBL" id="BAABGP010000037">
    <property type="protein sequence ID" value="GAA4492391.1"/>
    <property type="molecule type" value="Genomic_DNA"/>
</dbReference>
<dbReference type="RefSeq" id="WP_345189039.1">
    <property type="nucleotide sequence ID" value="NZ_BAABGP010000037.1"/>
</dbReference>
<keyword evidence="1" id="KW-0812">Transmembrane</keyword>
<dbReference type="Proteomes" id="UP001500731">
    <property type="component" value="Unassembled WGS sequence"/>
</dbReference>
<reference evidence="3" key="1">
    <citation type="journal article" date="2019" name="Int. J. Syst. Evol. Microbiol.">
        <title>The Global Catalogue of Microorganisms (GCM) 10K type strain sequencing project: providing services to taxonomists for standard genome sequencing and annotation.</title>
        <authorList>
            <consortium name="The Broad Institute Genomics Platform"/>
            <consortium name="The Broad Institute Genome Sequencing Center for Infectious Disease"/>
            <person name="Wu L."/>
            <person name="Ma J."/>
        </authorList>
    </citation>
    <scope>NUCLEOTIDE SEQUENCE [LARGE SCALE GENOMIC DNA]</scope>
    <source>
        <strain evidence="3">JCM 17839</strain>
    </source>
</reference>
<keyword evidence="3" id="KW-1185">Reference proteome</keyword>
<comment type="caution">
    <text evidence="2">The sequence shown here is derived from an EMBL/GenBank/DDBJ whole genome shotgun (WGS) entry which is preliminary data.</text>
</comment>
<evidence type="ECO:0008006" key="4">
    <source>
        <dbReference type="Google" id="ProtNLM"/>
    </source>
</evidence>
<feature type="transmembrane region" description="Helical" evidence="1">
    <location>
        <begin position="24"/>
        <end position="50"/>
    </location>
</feature>